<dbReference type="RefSeq" id="WP_255925463.1">
    <property type="nucleotide sequence ID" value="NZ_JANFNH010000003.1"/>
</dbReference>
<keyword evidence="2" id="KW-1185">Reference proteome</keyword>
<reference evidence="1 2" key="1">
    <citation type="submission" date="2022-06" db="EMBL/GenBank/DDBJ databases">
        <title>Draft genome sequence of type strain Streptomyces rubrisoli DSM 42083.</title>
        <authorList>
            <person name="Duangmal K."/>
            <person name="Klaysubun C."/>
        </authorList>
    </citation>
    <scope>NUCLEOTIDE SEQUENCE [LARGE SCALE GENOMIC DNA]</scope>
    <source>
        <strain evidence="1 2">DSM 42083</strain>
    </source>
</reference>
<proteinExistence type="predicted"/>
<name>A0ABT1P9K4_9ACTN</name>
<gene>
    <name evidence="1" type="ORF">NON19_05400</name>
</gene>
<dbReference type="Pfam" id="PF19689">
    <property type="entry name" value="DUF6190"/>
    <property type="match status" value="1"/>
</dbReference>
<accession>A0ABT1P9K4</accession>
<evidence type="ECO:0000313" key="1">
    <source>
        <dbReference type="EMBL" id="MCQ4041476.1"/>
    </source>
</evidence>
<comment type="caution">
    <text evidence="1">The sequence shown here is derived from an EMBL/GenBank/DDBJ whole genome shotgun (WGS) entry which is preliminary data.</text>
</comment>
<protein>
    <submittedName>
        <fullName evidence="1">DUF6190 family protein</fullName>
    </submittedName>
</protein>
<dbReference type="EMBL" id="JANFNH010000003">
    <property type="protein sequence ID" value="MCQ4041476.1"/>
    <property type="molecule type" value="Genomic_DNA"/>
</dbReference>
<sequence>MLADAGTEEYVDATLFLGMNCAQESVRIACKSYFAARLADRVVMSLEQVGRCDDLVWQFPREVQDAYYPFMDNLHTIMSIDRIGYDDADLRSAPAAEPPGGLPTHERLLLGMVLNRGGTLRSVSSRLLDRPGLPVRAPEEGPELAFPEPLERLYQQSLRLRLPVNEL</sequence>
<evidence type="ECO:0000313" key="2">
    <source>
        <dbReference type="Proteomes" id="UP001206206"/>
    </source>
</evidence>
<dbReference type="Proteomes" id="UP001206206">
    <property type="component" value="Unassembled WGS sequence"/>
</dbReference>
<organism evidence="1 2">
    <name type="scientific">Streptantibioticus rubrisoli</name>
    <dbReference type="NCBI Taxonomy" id="1387313"/>
    <lineage>
        <taxon>Bacteria</taxon>
        <taxon>Bacillati</taxon>
        <taxon>Actinomycetota</taxon>
        <taxon>Actinomycetes</taxon>
        <taxon>Kitasatosporales</taxon>
        <taxon>Streptomycetaceae</taxon>
        <taxon>Streptantibioticus</taxon>
    </lineage>
</organism>
<dbReference type="InterPro" id="IPR045685">
    <property type="entry name" value="DUF6190"/>
</dbReference>